<dbReference type="AlphaFoldDB" id="A0A9D5HVG6"/>
<evidence type="ECO:0000313" key="1">
    <source>
        <dbReference type="EMBL" id="KAJ1611110.1"/>
    </source>
</evidence>
<organism evidence="1">
    <name type="scientific">Cryptosporidium canis</name>
    <dbReference type="NCBI Taxonomy" id="195482"/>
    <lineage>
        <taxon>Eukaryota</taxon>
        <taxon>Sar</taxon>
        <taxon>Alveolata</taxon>
        <taxon>Apicomplexa</taxon>
        <taxon>Conoidasida</taxon>
        <taxon>Coccidia</taxon>
        <taxon>Eucoccidiorida</taxon>
        <taxon>Eimeriorina</taxon>
        <taxon>Cryptosporidiidae</taxon>
        <taxon>Cryptosporidium</taxon>
    </lineage>
</organism>
<reference evidence="1" key="1">
    <citation type="submission" date="2022-10" db="EMBL/GenBank/DDBJ databases">
        <title>Adaptive evolution leads to modifications in subtelomeric GC content in a zoonotic Cryptosporidium species.</title>
        <authorList>
            <person name="Li J."/>
            <person name="Feng Y."/>
            <person name="Xiao L."/>
        </authorList>
    </citation>
    <scope>NUCLEOTIDE SEQUENCE</scope>
    <source>
        <strain evidence="1">33844</strain>
    </source>
</reference>
<dbReference type="Proteomes" id="UP001067231">
    <property type="component" value="Unassembled WGS sequence"/>
</dbReference>
<sequence>MMTPPGADSGSGSTAVEFRKGSVTPDLSTLESTCLAAAGCSRSAPPDPGRGHPGSGAILAADLLDQDWGYLLFPEADLKNLGFGGKWNGY</sequence>
<gene>
    <name evidence="1" type="ORF">OJ253_960</name>
</gene>
<accession>A0A9D5HVG6</accession>
<proteinExistence type="predicted"/>
<dbReference type="EMBL" id="JAPCXC010000018">
    <property type="protein sequence ID" value="KAJ1611110.1"/>
    <property type="molecule type" value="Genomic_DNA"/>
</dbReference>
<comment type="caution">
    <text evidence="1">The sequence shown here is derived from an EMBL/GenBank/DDBJ whole genome shotgun (WGS) entry which is preliminary data.</text>
</comment>
<name>A0A9D5HVG6_9CRYT</name>
<protein>
    <submittedName>
        <fullName evidence="1">Uncharacterized protein</fullName>
    </submittedName>
</protein>